<comment type="catalytic activity">
    <reaction evidence="9">
        <text>N(6)-methyl-L-lysyl(4)-[histone H3] + S-adenosyl-L-methionine = N(6),N(6)-dimethyl-L-lysyl(4)-[histone H3] + S-adenosyl-L-homocysteine + H(+)</text>
        <dbReference type="Rhea" id="RHEA:60268"/>
        <dbReference type="Rhea" id="RHEA-COMP:15540"/>
        <dbReference type="Rhea" id="RHEA-COMP:15543"/>
        <dbReference type="ChEBI" id="CHEBI:15378"/>
        <dbReference type="ChEBI" id="CHEBI:57856"/>
        <dbReference type="ChEBI" id="CHEBI:59789"/>
        <dbReference type="ChEBI" id="CHEBI:61929"/>
        <dbReference type="ChEBI" id="CHEBI:61976"/>
    </reaction>
</comment>
<dbReference type="SMART" id="SM00317">
    <property type="entry name" value="SET"/>
    <property type="match status" value="1"/>
</dbReference>
<keyword evidence="6" id="KW-0156">Chromatin regulator</keyword>
<keyword evidence="4" id="KW-0808">Transferase</keyword>
<dbReference type="AlphaFoldDB" id="A0A1J1HKU2"/>
<dbReference type="PANTHER" id="PTHR45814">
    <property type="entry name" value="HISTONE-LYSINE N-METHYLTRANSFERASE SETD1"/>
    <property type="match status" value="1"/>
</dbReference>
<sequence length="147" mass="16815">MINQECSKSNKLKLSLSPIHGWGVFAEKPFRTNEIVIEYVGELISSKEADVREKINRSGGMEETYLFSIGNGKVIDATCKGNVSKFINHSCDPNCYTKVYEKHNRIEIIAMKPIKVSDELTFDYNFKKEKDKILCHCKSKLCRGFLN</sequence>
<dbReference type="InterPro" id="IPR001214">
    <property type="entry name" value="SET_dom"/>
</dbReference>
<keyword evidence="14" id="KW-1185">Reference proteome</keyword>
<dbReference type="GO" id="GO:0032259">
    <property type="term" value="P:methylation"/>
    <property type="evidence" value="ECO:0007669"/>
    <property type="project" value="UniProtKB-KW"/>
</dbReference>
<evidence type="ECO:0000256" key="2">
    <source>
        <dbReference type="ARBA" id="ARBA00012182"/>
    </source>
</evidence>
<dbReference type="Gene3D" id="2.170.270.10">
    <property type="entry name" value="SET domain"/>
    <property type="match status" value="1"/>
</dbReference>
<dbReference type="STRING" id="568069.A0A1J1HKU2"/>
<evidence type="ECO:0000313" key="13">
    <source>
        <dbReference type="EMBL" id="CRK88679.1"/>
    </source>
</evidence>
<name>A0A1J1HKU2_9DIPT</name>
<dbReference type="PROSITE" id="PS50280">
    <property type="entry name" value="SET"/>
    <property type="match status" value="1"/>
</dbReference>
<feature type="domain" description="Post-SET" evidence="12">
    <location>
        <begin position="131"/>
        <end position="147"/>
    </location>
</feature>
<evidence type="ECO:0000256" key="10">
    <source>
        <dbReference type="ARBA" id="ARBA00049129"/>
    </source>
</evidence>
<dbReference type="PROSITE" id="PS50868">
    <property type="entry name" value="POST_SET"/>
    <property type="match status" value="1"/>
</dbReference>
<comment type="catalytic activity">
    <reaction evidence="8">
        <text>L-lysyl(4)-[histone H3] + 3 S-adenosyl-L-methionine = N(6),N(6),N(6)-trimethyl-L-lysyl(4)-[histone H3] + 3 S-adenosyl-L-homocysteine + 3 H(+)</text>
        <dbReference type="Rhea" id="RHEA:60260"/>
        <dbReference type="Rhea" id="RHEA-COMP:15537"/>
        <dbReference type="Rhea" id="RHEA-COMP:15547"/>
        <dbReference type="ChEBI" id="CHEBI:15378"/>
        <dbReference type="ChEBI" id="CHEBI:29969"/>
        <dbReference type="ChEBI" id="CHEBI:57856"/>
        <dbReference type="ChEBI" id="CHEBI:59789"/>
        <dbReference type="ChEBI" id="CHEBI:61961"/>
        <dbReference type="EC" id="2.1.1.354"/>
    </reaction>
</comment>
<dbReference type="OrthoDB" id="7790270at2759"/>
<keyword evidence="3" id="KW-0489">Methyltransferase</keyword>
<protein>
    <recommendedName>
        <fullName evidence="2">[histone H3]-lysine(4) N-trimethyltransferase</fullName>
        <ecNumber evidence="2">2.1.1.354</ecNumber>
    </recommendedName>
</protein>
<dbReference type="PANTHER" id="PTHR45814:SF2">
    <property type="entry name" value="HISTONE-LYSINE N-METHYLTRANSFERASE SETD1"/>
    <property type="match status" value="1"/>
</dbReference>
<feature type="domain" description="SET" evidence="11">
    <location>
        <begin position="10"/>
        <end position="125"/>
    </location>
</feature>
<dbReference type="SUPFAM" id="SSF82199">
    <property type="entry name" value="SET domain"/>
    <property type="match status" value="1"/>
</dbReference>
<accession>A0A1J1HKU2</accession>
<dbReference type="EC" id="2.1.1.354" evidence="2"/>
<dbReference type="InterPro" id="IPR046341">
    <property type="entry name" value="SET_dom_sf"/>
</dbReference>
<gene>
    <name evidence="13" type="ORF">CLUMA_CG002348</name>
</gene>
<evidence type="ECO:0000256" key="9">
    <source>
        <dbReference type="ARBA" id="ARBA00047583"/>
    </source>
</evidence>
<dbReference type="InterPro" id="IPR003616">
    <property type="entry name" value="Post-SET_dom"/>
</dbReference>
<evidence type="ECO:0000256" key="6">
    <source>
        <dbReference type="ARBA" id="ARBA00022853"/>
    </source>
</evidence>
<dbReference type="GO" id="GO:0048188">
    <property type="term" value="C:Set1C/COMPASS complex"/>
    <property type="evidence" value="ECO:0007669"/>
    <property type="project" value="TreeGrafter"/>
</dbReference>
<dbReference type="InterPro" id="IPR044570">
    <property type="entry name" value="Set1-like"/>
</dbReference>
<evidence type="ECO:0000256" key="8">
    <source>
        <dbReference type="ARBA" id="ARBA00047571"/>
    </source>
</evidence>
<organism evidence="13 14">
    <name type="scientific">Clunio marinus</name>
    <dbReference type="NCBI Taxonomy" id="568069"/>
    <lineage>
        <taxon>Eukaryota</taxon>
        <taxon>Metazoa</taxon>
        <taxon>Ecdysozoa</taxon>
        <taxon>Arthropoda</taxon>
        <taxon>Hexapoda</taxon>
        <taxon>Insecta</taxon>
        <taxon>Pterygota</taxon>
        <taxon>Neoptera</taxon>
        <taxon>Endopterygota</taxon>
        <taxon>Diptera</taxon>
        <taxon>Nematocera</taxon>
        <taxon>Chironomoidea</taxon>
        <taxon>Chironomidae</taxon>
        <taxon>Clunio</taxon>
    </lineage>
</organism>
<evidence type="ECO:0000256" key="7">
    <source>
        <dbReference type="ARBA" id="ARBA00023242"/>
    </source>
</evidence>
<comment type="subcellular location">
    <subcellularLocation>
        <location evidence="1">Nucleus</location>
    </subcellularLocation>
</comment>
<reference evidence="13 14" key="1">
    <citation type="submission" date="2015-04" db="EMBL/GenBank/DDBJ databases">
        <authorList>
            <person name="Syromyatnikov M.Y."/>
            <person name="Popov V.N."/>
        </authorList>
    </citation>
    <scope>NUCLEOTIDE SEQUENCE [LARGE SCALE GENOMIC DNA]</scope>
</reference>
<keyword evidence="7" id="KW-0539">Nucleus</keyword>
<evidence type="ECO:0000256" key="3">
    <source>
        <dbReference type="ARBA" id="ARBA00022603"/>
    </source>
</evidence>
<dbReference type="EMBL" id="CVRI01000009">
    <property type="protein sequence ID" value="CRK88679.1"/>
    <property type="molecule type" value="Genomic_DNA"/>
</dbReference>
<evidence type="ECO:0000256" key="5">
    <source>
        <dbReference type="ARBA" id="ARBA00022691"/>
    </source>
</evidence>
<comment type="catalytic activity">
    <reaction evidence="10">
        <text>N(6),N(6)-dimethyl-L-lysyl(4)-[histone H3] + S-adenosyl-L-methionine = N(6),N(6),N(6)-trimethyl-L-lysyl(4)-[histone H3] + S-adenosyl-L-homocysteine + H(+)</text>
        <dbReference type="Rhea" id="RHEA:60272"/>
        <dbReference type="Rhea" id="RHEA-COMP:15537"/>
        <dbReference type="Rhea" id="RHEA-COMP:15540"/>
        <dbReference type="ChEBI" id="CHEBI:15378"/>
        <dbReference type="ChEBI" id="CHEBI:57856"/>
        <dbReference type="ChEBI" id="CHEBI:59789"/>
        <dbReference type="ChEBI" id="CHEBI:61961"/>
        <dbReference type="ChEBI" id="CHEBI:61976"/>
    </reaction>
</comment>
<evidence type="ECO:0000256" key="1">
    <source>
        <dbReference type="ARBA" id="ARBA00004123"/>
    </source>
</evidence>
<evidence type="ECO:0000313" key="14">
    <source>
        <dbReference type="Proteomes" id="UP000183832"/>
    </source>
</evidence>
<evidence type="ECO:0000256" key="4">
    <source>
        <dbReference type="ARBA" id="ARBA00022679"/>
    </source>
</evidence>
<dbReference type="Pfam" id="PF00856">
    <property type="entry name" value="SET"/>
    <property type="match status" value="1"/>
</dbReference>
<dbReference type="GO" id="GO:0140999">
    <property type="term" value="F:histone H3K4 trimethyltransferase activity"/>
    <property type="evidence" value="ECO:0007669"/>
    <property type="project" value="UniProtKB-EC"/>
</dbReference>
<dbReference type="Proteomes" id="UP000183832">
    <property type="component" value="Unassembled WGS sequence"/>
</dbReference>
<evidence type="ECO:0000259" key="11">
    <source>
        <dbReference type="PROSITE" id="PS50280"/>
    </source>
</evidence>
<keyword evidence="5" id="KW-0949">S-adenosyl-L-methionine</keyword>
<proteinExistence type="predicted"/>
<evidence type="ECO:0000259" key="12">
    <source>
        <dbReference type="PROSITE" id="PS50868"/>
    </source>
</evidence>